<evidence type="ECO:0000313" key="1">
    <source>
        <dbReference type="EMBL" id="SVB73357.1"/>
    </source>
</evidence>
<sequence length="29" mass="3550">MFLNCFNYLDGLIRFVEMLVQGYYRPLSF</sequence>
<gene>
    <name evidence="1" type="ORF">METZ01_LOCUS226211</name>
</gene>
<organism evidence="1">
    <name type="scientific">marine metagenome</name>
    <dbReference type="NCBI Taxonomy" id="408172"/>
    <lineage>
        <taxon>unclassified sequences</taxon>
        <taxon>metagenomes</taxon>
        <taxon>ecological metagenomes</taxon>
    </lineage>
</organism>
<name>A0A382GFG2_9ZZZZ</name>
<accession>A0A382GFG2</accession>
<dbReference type="AlphaFoldDB" id="A0A382GFG2"/>
<reference evidence="1" key="1">
    <citation type="submission" date="2018-05" db="EMBL/GenBank/DDBJ databases">
        <authorList>
            <person name="Lanie J.A."/>
            <person name="Ng W.-L."/>
            <person name="Kazmierczak K.M."/>
            <person name="Andrzejewski T.M."/>
            <person name="Davidsen T.M."/>
            <person name="Wayne K.J."/>
            <person name="Tettelin H."/>
            <person name="Glass J.I."/>
            <person name="Rusch D."/>
            <person name="Podicherti R."/>
            <person name="Tsui H.-C.T."/>
            <person name="Winkler M.E."/>
        </authorList>
    </citation>
    <scope>NUCLEOTIDE SEQUENCE</scope>
</reference>
<protein>
    <submittedName>
        <fullName evidence="1">Uncharacterized protein</fullName>
    </submittedName>
</protein>
<proteinExistence type="predicted"/>
<dbReference type="EMBL" id="UINC01054985">
    <property type="protein sequence ID" value="SVB73357.1"/>
    <property type="molecule type" value="Genomic_DNA"/>
</dbReference>